<organism evidence="2 3">
    <name type="scientific">Penaeus vannamei</name>
    <name type="common">Whiteleg shrimp</name>
    <name type="synonym">Litopenaeus vannamei</name>
    <dbReference type="NCBI Taxonomy" id="6689"/>
    <lineage>
        <taxon>Eukaryota</taxon>
        <taxon>Metazoa</taxon>
        <taxon>Ecdysozoa</taxon>
        <taxon>Arthropoda</taxon>
        <taxon>Crustacea</taxon>
        <taxon>Multicrustacea</taxon>
        <taxon>Malacostraca</taxon>
        <taxon>Eumalacostraca</taxon>
        <taxon>Eucarida</taxon>
        <taxon>Decapoda</taxon>
        <taxon>Dendrobranchiata</taxon>
        <taxon>Penaeoidea</taxon>
        <taxon>Penaeidae</taxon>
        <taxon>Penaeus</taxon>
    </lineage>
</organism>
<dbReference type="Proteomes" id="UP000283509">
    <property type="component" value="Unassembled WGS sequence"/>
</dbReference>
<accession>A0A423TPU9</accession>
<evidence type="ECO:0000256" key="1">
    <source>
        <dbReference type="SAM" id="Phobius"/>
    </source>
</evidence>
<gene>
    <name evidence="2" type="ORF">C7M84_002786</name>
</gene>
<sequence>MSLSHSTHLPRALLLLPPSAQLAILPLLSPPSYFLLLSVSSLTSFIPLPCPYLPRFPSSTLLLSPPSFPPSLSSFSPLLLVLTLFSLPLSFSLFSLSSSHALLLSPFPHSLPCPSLSLPSPPSPFISSPSFPPALSPSSPLLLSQPAPPLSPFLLFYFSFLLCFSSSPHALPLLFGSAPSPLFLPFLHSLFPSRSPFSPPSLLSLLSLFFLLSPSSSPFIIPPPLSPPFLSPFYFLSPLCLFVFYFFPSRFLPLSSPLSSFSPLFIFNLPLSSLLSFLLPFSSLSFLSGSPYSSLSFFSLPSVSLLYQPSPLITTSVSITFPSLSPSPLPSSPFPFPFPLFSSPLFSPSFPLSPSSSSFRILPLLLFSPPFLPSPLCFSVSPLIPFSLPPCFLPPLLSHPFPLLSLPSCLSLPQYTTLITVIVNKTAWLPIAYQCQRVP</sequence>
<keyword evidence="1" id="KW-0472">Membrane</keyword>
<protein>
    <submittedName>
        <fullName evidence="2">Uncharacterized protein</fullName>
    </submittedName>
</protein>
<feature type="transmembrane region" description="Helical" evidence="1">
    <location>
        <begin position="75"/>
        <end position="96"/>
    </location>
</feature>
<comment type="caution">
    <text evidence="2">The sequence shown here is derived from an EMBL/GenBank/DDBJ whole genome shotgun (WGS) entry which is preliminary data.</text>
</comment>
<dbReference type="AlphaFoldDB" id="A0A423TPU9"/>
<evidence type="ECO:0000313" key="3">
    <source>
        <dbReference type="Proteomes" id="UP000283509"/>
    </source>
</evidence>
<reference evidence="2 3" key="2">
    <citation type="submission" date="2019-01" db="EMBL/GenBank/DDBJ databases">
        <title>The decoding of complex shrimp genome reveals the adaptation for benthos swimmer, frequently molting mechanism and breeding impact on genome.</title>
        <authorList>
            <person name="Sun Y."/>
            <person name="Gao Y."/>
            <person name="Yu Y."/>
        </authorList>
    </citation>
    <scope>NUCLEOTIDE SEQUENCE [LARGE SCALE GENOMIC DNA]</scope>
    <source>
        <tissue evidence="2">Muscle</tissue>
    </source>
</reference>
<feature type="transmembrane region" description="Helical" evidence="1">
    <location>
        <begin position="147"/>
        <end position="164"/>
    </location>
</feature>
<dbReference type="EMBL" id="QCYY01001372">
    <property type="protein sequence ID" value="ROT78490.1"/>
    <property type="molecule type" value="Genomic_DNA"/>
</dbReference>
<keyword evidence="1" id="KW-0812">Transmembrane</keyword>
<keyword evidence="1" id="KW-1133">Transmembrane helix</keyword>
<evidence type="ECO:0000313" key="2">
    <source>
        <dbReference type="EMBL" id="ROT78490.1"/>
    </source>
</evidence>
<feature type="transmembrane region" description="Helical" evidence="1">
    <location>
        <begin position="233"/>
        <end position="252"/>
    </location>
</feature>
<keyword evidence="3" id="KW-1185">Reference proteome</keyword>
<feature type="transmembrane region" description="Helical" evidence="1">
    <location>
        <begin position="264"/>
        <end position="287"/>
    </location>
</feature>
<proteinExistence type="predicted"/>
<reference evidence="2 3" key="1">
    <citation type="submission" date="2018-04" db="EMBL/GenBank/DDBJ databases">
        <authorList>
            <person name="Zhang X."/>
            <person name="Yuan J."/>
            <person name="Li F."/>
            <person name="Xiang J."/>
        </authorList>
    </citation>
    <scope>NUCLEOTIDE SEQUENCE [LARGE SCALE GENOMIC DNA]</scope>
    <source>
        <tissue evidence="2">Muscle</tissue>
    </source>
</reference>
<name>A0A423TPU9_PENVA</name>